<proteinExistence type="predicted"/>
<keyword evidence="1" id="KW-1133">Transmembrane helix</keyword>
<dbReference type="PANTHER" id="PTHR32170">
    <property type="entry name" value="PROTEASOME ACTIVATOR COMPLEX SUBUNIT 4"/>
    <property type="match status" value="1"/>
</dbReference>
<keyword evidence="4" id="KW-1185">Reference proteome</keyword>
<keyword evidence="1" id="KW-0472">Membrane</keyword>
<evidence type="ECO:0000313" key="4">
    <source>
        <dbReference type="Proteomes" id="UP001567538"/>
    </source>
</evidence>
<reference evidence="3 4" key="1">
    <citation type="submission" date="2024-06" db="EMBL/GenBank/DDBJ databases">
        <title>A chromosome level genome sequence of Diviner's sage (Salvia divinorum).</title>
        <authorList>
            <person name="Ford S.A."/>
            <person name="Ro D.-K."/>
            <person name="Ness R.W."/>
            <person name="Phillips M.A."/>
        </authorList>
    </citation>
    <scope>NUCLEOTIDE SEQUENCE [LARGE SCALE GENOMIC DNA]</scope>
    <source>
        <strain evidence="3">SAF-2024a</strain>
        <tissue evidence="3">Leaf</tissue>
    </source>
</reference>
<gene>
    <name evidence="2" type="ORF">AAHA92_29063</name>
    <name evidence="3" type="ORF">AAHA92_29066</name>
</gene>
<dbReference type="EMBL" id="JBEAFC010000011">
    <property type="protein sequence ID" value="KAL1536403.1"/>
    <property type="molecule type" value="Genomic_DNA"/>
</dbReference>
<evidence type="ECO:0000313" key="3">
    <source>
        <dbReference type="EMBL" id="KAL1536406.1"/>
    </source>
</evidence>
<dbReference type="InterPro" id="IPR035309">
    <property type="entry name" value="PSME4"/>
</dbReference>
<keyword evidence="1" id="KW-0812">Transmembrane</keyword>
<dbReference type="EMBL" id="JBEAFC010000011">
    <property type="protein sequence ID" value="KAL1536406.1"/>
    <property type="molecule type" value="Genomic_DNA"/>
</dbReference>
<feature type="transmembrane region" description="Helical" evidence="1">
    <location>
        <begin position="75"/>
        <end position="95"/>
    </location>
</feature>
<accession>A0ABD1FX43</accession>
<organism evidence="3 4">
    <name type="scientific">Salvia divinorum</name>
    <name type="common">Maria pastora</name>
    <name type="synonym">Diviner's sage</name>
    <dbReference type="NCBI Taxonomy" id="28513"/>
    <lineage>
        <taxon>Eukaryota</taxon>
        <taxon>Viridiplantae</taxon>
        <taxon>Streptophyta</taxon>
        <taxon>Embryophyta</taxon>
        <taxon>Tracheophyta</taxon>
        <taxon>Spermatophyta</taxon>
        <taxon>Magnoliopsida</taxon>
        <taxon>eudicotyledons</taxon>
        <taxon>Gunneridae</taxon>
        <taxon>Pentapetalae</taxon>
        <taxon>asterids</taxon>
        <taxon>lamiids</taxon>
        <taxon>Lamiales</taxon>
        <taxon>Lamiaceae</taxon>
        <taxon>Nepetoideae</taxon>
        <taxon>Mentheae</taxon>
        <taxon>Salviinae</taxon>
        <taxon>Salvia</taxon>
        <taxon>Salvia subgen. Calosphace</taxon>
    </lineage>
</organism>
<dbReference type="PANTHER" id="PTHR32170:SF3">
    <property type="entry name" value="PROTEASOME ACTIVATOR COMPLEX SUBUNIT 4"/>
    <property type="match status" value="1"/>
</dbReference>
<protein>
    <submittedName>
        <fullName evidence="3">Proteasome activator subunit 4-like</fullName>
    </submittedName>
</protein>
<comment type="caution">
    <text evidence="3">The sequence shown here is derived from an EMBL/GenBank/DDBJ whole genome shotgun (WGS) entry which is preliminary data.</text>
</comment>
<dbReference type="AlphaFoldDB" id="A0ABD1FX43"/>
<name>A0ABD1FX43_SALDI</name>
<evidence type="ECO:0000256" key="1">
    <source>
        <dbReference type="SAM" id="Phobius"/>
    </source>
</evidence>
<dbReference type="Proteomes" id="UP001567538">
    <property type="component" value="Unassembled WGS sequence"/>
</dbReference>
<sequence length="101" mass="11255">MTHISFPSSCIHAFILSNKDKQQIWQAVEKLLTDSQLEVREHAVAADLVEDFRQRAYEQASAVLKKRKPRRTVSALPIASVHGSILALAACVLSVPHDIPR</sequence>
<evidence type="ECO:0000313" key="2">
    <source>
        <dbReference type="EMBL" id="KAL1536403.1"/>
    </source>
</evidence>